<reference evidence="1" key="1">
    <citation type="submission" date="2021-07" db="EMBL/GenBank/DDBJ databases">
        <authorList>
            <person name="Fernandez M."/>
            <person name="Pereira P."/>
            <person name="Torres Tejerizo G.A."/>
            <person name="Gonzalez P."/>
            <person name="Agostini E."/>
        </authorList>
    </citation>
    <scope>NUCLEOTIDE SEQUENCE</scope>
    <source>
        <strain evidence="1">SFC 500-1A</strain>
    </source>
</reference>
<accession>A0A8X8GCX1</accession>
<dbReference type="RefSeq" id="WP_234622496.1">
    <property type="nucleotide sequence ID" value="NZ_JAHWXT010000001.1"/>
</dbReference>
<evidence type="ECO:0000313" key="1">
    <source>
        <dbReference type="EMBL" id="MCF0263072.1"/>
    </source>
</evidence>
<dbReference type="EMBL" id="JAHWXT010000001">
    <property type="protein sequence ID" value="MCF0263072.1"/>
    <property type="molecule type" value="Genomic_DNA"/>
</dbReference>
<dbReference type="Proteomes" id="UP000887320">
    <property type="component" value="Unassembled WGS sequence"/>
</dbReference>
<gene>
    <name evidence="1" type="ORF">KW868_01095</name>
</gene>
<comment type="caution">
    <text evidence="1">The sequence shown here is derived from an EMBL/GenBank/DDBJ whole genome shotgun (WGS) entry which is preliminary data.</text>
</comment>
<name>A0A8X8GCX1_ACIGI</name>
<proteinExistence type="predicted"/>
<sequence length="85" mass="10727">MDITQQYFENELNRNRAWRRKVNYLHRGRDCRHTSSLWKPEKDWKLLWNRSLKRSRSKQLRIEYPRISSAKRRKQAQYDFWKTAD</sequence>
<protein>
    <submittedName>
        <fullName evidence="1">Uncharacterized protein</fullName>
    </submittedName>
</protein>
<evidence type="ECO:0000313" key="2">
    <source>
        <dbReference type="Proteomes" id="UP000887320"/>
    </source>
</evidence>
<dbReference type="AlphaFoldDB" id="A0A8X8GCX1"/>
<organism evidence="1 2">
    <name type="scientific">Acinetobacter guillouiae</name>
    <name type="common">Acinetobacter genomosp. 11</name>
    <dbReference type="NCBI Taxonomy" id="106649"/>
    <lineage>
        <taxon>Bacteria</taxon>
        <taxon>Pseudomonadati</taxon>
        <taxon>Pseudomonadota</taxon>
        <taxon>Gammaproteobacteria</taxon>
        <taxon>Moraxellales</taxon>
        <taxon>Moraxellaceae</taxon>
        <taxon>Acinetobacter</taxon>
    </lineage>
</organism>